<accession>A0A430AW80</accession>
<keyword evidence="2" id="KW-1185">Reference proteome</keyword>
<comment type="caution">
    <text evidence="1">The sequence shown here is derived from an EMBL/GenBank/DDBJ whole genome shotgun (WGS) entry which is preliminary data.</text>
</comment>
<evidence type="ECO:0000313" key="1">
    <source>
        <dbReference type="EMBL" id="RSU12321.1"/>
    </source>
</evidence>
<dbReference type="Proteomes" id="UP000287605">
    <property type="component" value="Unassembled WGS sequence"/>
</dbReference>
<sequence>MINRKTELINQLESENAFITTRIDELIKSKKEFNVKDMADIHRYSETRLFNLKSLSILNGSDSNGC</sequence>
<reference evidence="1 2" key="1">
    <citation type="submission" date="2017-05" db="EMBL/GenBank/DDBJ databases">
        <title>Vagococcus spp. assemblies.</title>
        <authorList>
            <person name="Gulvik C.A."/>
        </authorList>
    </citation>
    <scope>NUCLEOTIDE SEQUENCE [LARGE SCALE GENOMIC DNA]</scope>
    <source>
        <strain evidence="1 2">CCUG 51432</strain>
    </source>
</reference>
<dbReference type="AlphaFoldDB" id="A0A430AW80"/>
<gene>
    <name evidence="1" type="ORF">CBF29_06885</name>
</gene>
<name>A0A430AW80_9ENTE</name>
<protein>
    <submittedName>
        <fullName evidence="1">Uncharacterized protein</fullName>
    </submittedName>
</protein>
<dbReference type="RefSeq" id="WP_126808827.1">
    <property type="nucleotide sequence ID" value="NZ_NGKA01000008.1"/>
</dbReference>
<dbReference type="EMBL" id="NGKA01000008">
    <property type="protein sequence ID" value="RSU12321.1"/>
    <property type="molecule type" value="Genomic_DNA"/>
</dbReference>
<proteinExistence type="predicted"/>
<evidence type="ECO:0000313" key="2">
    <source>
        <dbReference type="Proteomes" id="UP000287605"/>
    </source>
</evidence>
<organism evidence="1 2">
    <name type="scientific">Vagococcus elongatus</name>
    <dbReference type="NCBI Taxonomy" id="180344"/>
    <lineage>
        <taxon>Bacteria</taxon>
        <taxon>Bacillati</taxon>
        <taxon>Bacillota</taxon>
        <taxon>Bacilli</taxon>
        <taxon>Lactobacillales</taxon>
        <taxon>Enterococcaceae</taxon>
        <taxon>Vagococcus</taxon>
    </lineage>
</organism>